<evidence type="ECO:0000313" key="2">
    <source>
        <dbReference type="Proteomes" id="UP001054945"/>
    </source>
</evidence>
<sequence length="69" mass="8742">MVPEELNQYMLQRAKSTEQRERKRQYMREWYQRAKSTVTPEQRERKRQYMREWYQRAKSNGGTKELNRL</sequence>
<accession>A0AAV4SSK7</accession>
<dbReference type="AlphaFoldDB" id="A0AAV4SSK7"/>
<name>A0AAV4SSK7_CAEEX</name>
<organism evidence="1 2">
    <name type="scientific">Caerostris extrusa</name>
    <name type="common">Bark spider</name>
    <name type="synonym">Caerostris bankana</name>
    <dbReference type="NCBI Taxonomy" id="172846"/>
    <lineage>
        <taxon>Eukaryota</taxon>
        <taxon>Metazoa</taxon>
        <taxon>Ecdysozoa</taxon>
        <taxon>Arthropoda</taxon>
        <taxon>Chelicerata</taxon>
        <taxon>Arachnida</taxon>
        <taxon>Araneae</taxon>
        <taxon>Araneomorphae</taxon>
        <taxon>Entelegynae</taxon>
        <taxon>Araneoidea</taxon>
        <taxon>Araneidae</taxon>
        <taxon>Caerostris</taxon>
    </lineage>
</organism>
<evidence type="ECO:0000313" key="1">
    <source>
        <dbReference type="EMBL" id="GIY35532.1"/>
    </source>
</evidence>
<dbReference type="Proteomes" id="UP001054945">
    <property type="component" value="Unassembled WGS sequence"/>
</dbReference>
<proteinExistence type="predicted"/>
<gene>
    <name evidence="1" type="ORF">CEXT_411091</name>
</gene>
<comment type="caution">
    <text evidence="1">The sequence shown here is derived from an EMBL/GenBank/DDBJ whole genome shotgun (WGS) entry which is preliminary data.</text>
</comment>
<reference evidence="1 2" key="1">
    <citation type="submission" date="2021-06" db="EMBL/GenBank/DDBJ databases">
        <title>Caerostris extrusa draft genome.</title>
        <authorList>
            <person name="Kono N."/>
            <person name="Arakawa K."/>
        </authorList>
    </citation>
    <scope>NUCLEOTIDE SEQUENCE [LARGE SCALE GENOMIC DNA]</scope>
</reference>
<protein>
    <submittedName>
        <fullName evidence="1">Uncharacterized protein</fullName>
    </submittedName>
</protein>
<dbReference type="EMBL" id="BPLR01009925">
    <property type="protein sequence ID" value="GIY35532.1"/>
    <property type="molecule type" value="Genomic_DNA"/>
</dbReference>
<keyword evidence="2" id="KW-1185">Reference proteome</keyword>